<dbReference type="GO" id="GO:0008270">
    <property type="term" value="F:zinc ion binding"/>
    <property type="evidence" value="ECO:0007669"/>
    <property type="project" value="InterPro"/>
</dbReference>
<dbReference type="GeneID" id="27710902"/>
<feature type="compositionally biased region" description="Basic and acidic residues" evidence="7">
    <location>
        <begin position="587"/>
        <end position="601"/>
    </location>
</feature>
<keyword evidence="6" id="KW-0539">Nucleus</keyword>
<organism evidence="9 10">
    <name type="scientific">Fonsecaea multimorphosa CBS 102226</name>
    <dbReference type="NCBI Taxonomy" id="1442371"/>
    <lineage>
        <taxon>Eukaryota</taxon>
        <taxon>Fungi</taxon>
        <taxon>Dikarya</taxon>
        <taxon>Ascomycota</taxon>
        <taxon>Pezizomycotina</taxon>
        <taxon>Eurotiomycetes</taxon>
        <taxon>Chaetothyriomycetidae</taxon>
        <taxon>Chaetothyriales</taxon>
        <taxon>Herpotrichiellaceae</taxon>
        <taxon>Fonsecaea</taxon>
    </lineage>
</organism>
<evidence type="ECO:0000256" key="4">
    <source>
        <dbReference type="ARBA" id="ARBA00023125"/>
    </source>
</evidence>
<evidence type="ECO:0000313" key="9">
    <source>
        <dbReference type="EMBL" id="KIX99580.1"/>
    </source>
</evidence>
<dbReference type="SMART" id="SM00906">
    <property type="entry name" value="Fungal_trans"/>
    <property type="match status" value="1"/>
</dbReference>
<reference evidence="9 10" key="1">
    <citation type="submission" date="2015-01" db="EMBL/GenBank/DDBJ databases">
        <title>The Genome Sequence of Fonsecaea multimorphosa CBS 102226.</title>
        <authorList>
            <consortium name="The Broad Institute Genomics Platform"/>
            <person name="Cuomo C."/>
            <person name="de Hoog S."/>
            <person name="Gorbushina A."/>
            <person name="Stielow B."/>
            <person name="Teixiera M."/>
            <person name="Abouelleil A."/>
            <person name="Chapman S.B."/>
            <person name="Priest M."/>
            <person name="Young S.K."/>
            <person name="Wortman J."/>
            <person name="Nusbaum C."/>
            <person name="Birren B."/>
        </authorList>
    </citation>
    <scope>NUCLEOTIDE SEQUENCE [LARGE SCALE GENOMIC DNA]</scope>
    <source>
        <strain evidence="9 10">CBS 102226</strain>
    </source>
</reference>
<feature type="compositionally biased region" description="Polar residues" evidence="7">
    <location>
        <begin position="260"/>
        <end position="278"/>
    </location>
</feature>
<evidence type="ECO:0000256" key="6">
    <source>
        <dbReference type="ARBA" id="ARBA00023242"/>
    </source>
</evidence>
<dbReference type="Proteomes" id="UP000053411">
    <property type="component" value="Unassembled WGS sequence"/>
</dbReference>
<evidence type="ECO:0000256" key="3">
    <source>
        <dbReference type="ARBA" id="ARBA00023015"/>
    </source>
</evidence>
<feature type="domain" description="Zn(2)-C6 fungal-type" evidence="8">
    <location>
        <begin position="213"/>
        <end position="243"/>
    </location>
</feature>
<dbReference type="CDD" id="cd12148">
    <property type="entry name" value="fungal_TF_MHR"/>
    <property type="match status" value="1"/>
</dbReference>
<feature type="compositionally biased region" description="Low complexity" evidence="7">
    <location>
        <begin position="48"/>
        <end position="67"/>
    </location>
</feature>
<feature type="compositionally biased region" description="Basic and acidic residues" evidence="7">
    <location>
        <begin position="155"/>
        <end position="170"/>
    </location>
</feature>
<evidence type="ECO:0000256" key="2">
    <source>
        <dbReference type="ARBA" id="ARBA00022723"/>
    </source>
</evidence>
<protein>
    <recommendedName>
        <fullName evidence="8">Zn(2)-C6 fungal-type domain-containing protein</fullName>
    </recommendedName>
</protein>
<feature type="region of interest" description="Disordered" evidence="7">
    <location>
        <begin position="256"/>
        <end position="278"/>
    </location>
</feature>
<dbReference type="InterPro" id="IPR001138">
    <property type="entry name" value="Zn2Cys6_DnaBD"/>
</dbReference>
<dbReference type="RefSeq" id="XP_016633703.1">
    <property type="nucleotide sequence ID" value="XM_016775660.1"/>
</dbReference>
<accession>A0A0D2HCF2</accession>
<keyword evidence="5" id="KW-0804">Transcription</keyword>
<dbReference type="GO" id="GO:0005634">
    <property type="term" value="C:nucleus"/>
    <property type="evidence" value="ECO:0007669"/>
    <property type="project" value="UniProtKB-SubCell"/>
</dbReference>
<dbReference type="PANTHER" id="PTHR47338">
    <property type="entry name" value="ZN(II)2CYS6 TRANSCRIPTION FACTOR (EUROFUNG)-RELATED"/>
    <property type="match status" value="1"/>
</dbReference>
<feature type="region of interest" description="Disordered" evidence="7">
    <location>
        <begin position="1"/>
        <end position="196"/>
    </location>
</feature>
<name>A0A0D2HCF2_9EURO</name>
<evidence type="ECO:0000256" key="5">
    <source>
        <dbReference type="ARBA" id="ARBA00023163"/>
    </source>
</evidence>
<gene>
    <name evidence="9" type="ORF">Z520_05156</name>
</gene>
<dbReference type="PANTHER" id="PTHR47338:SF11">
    <property type="entry name" value="ZN(II)2CYS6 TRANSCRIPTION FACTOR (EUROFUNG)"/>
    <property type="match status" value="1"/>
</dbReference>
<sequence length="861" mass="95885">MATSVVLPLESRVQEWHDTEPNAPRRQTIAESSSRLPGSMAQPPTGESLSAEQQLQQQSLPSFSSLLAGASNPNHFGQPRPGEVRREQALPSSVSTGKYAPQQNSFKPSDVHPSTMSQSSHAQSDTMNSPSWSYSTTSYSENKPAAPDPRATHATVDHAPGRASAEKETPDGSGSCHANEDVTIYSQNPDDDGLNTMWSSSKASKLKKRTGQACDGCRERKMRCDFKSPKCTMCKNIDRDCTFGSAPRATMRHSAYPMSMPSTSRFASTNQDQGNTLQRGSTTAIDLASQERGYSQATPRASMSLENMLYPASDQPTNHEDRSDSQPPAKRPRVSPSPRPRSQGQMSASSGTESVGGLISSPSVISNFSWDKDPYDLSRSLTLDYVQRYFEHVDGVTYHILPKALFKQWIRQCRTKSPADKMLLYAILAMGTVFTSSQSQSKHHQDAFLEIVHKAMIENGDMFSLQLIQTRLILALFAFSQGQYNRASDYCGSAVRTAFGLRYHTEEGVSTIGDQDALDFGLSREMLVECRRRTFWAAYLMDSFSRCWSASVTTVNRSDCRLRLPCAEAAFEAGSVPLAPFTLESPKNNKESQPDSPHESSEVGSFGYLVEIAAIFSEVMSTAGRGKTQFPAKDRLTTDAFRHDIQGRLKTWDHAMKRHVRQGRDGVEKGSGYYVLYHYSIMILNRYINYLEMDQLRISVCARQVHDHAREMLSTVQKICEHGDNKHDSSSRFLVLSPFSGFAITAALDVATAAGPVSTLMGPESQMMSLFGSVVPFLERLMDHWHSGRQQQEMVDQRLRALLDVAKRASEFNGGYYFAHPMQSGTDLSQDVTYGLPRRKYFETMGWEEYIHSEGEFQRLD</sequence>
<dbReference type="GO" id="GO:0003677">
    <property type="term" value="F:DNA binding"/>
    <property type="evidence" value="ECO:0007669"/>
    <property type="project" value="UniProtKB-KW"/>
</dbReference>
<feature type="compositionally biased region" description="Polar residues" evidence="7">
    <location>
        <begin position="343"/>
        <end position="353"/>
    </location>
</feature>
<keyword evidence="10" id="KW-1185">Reference proteome</keyword>
<feature type="region of interest" description="Disordered" evidence="7">
    <location>
        <begin position="582"/>
        <end position="602"/>
    </location>
</feature>
<dbReference type="EMBL" id="KN848069">
    <property type="protein sequence ID" value="KIX99580.1"/>
    <property type="molecule type" value="Genomic_DNA"/>
</dbReference>
<evidence type="ECO:0000256" key="1">
    <source>
        <dbReference type="ARBA" id="ARBA00004123"/>
    </source>
</evidence>
<dbReference type="VEuPathDB" id="FungiDB:Z520_05156"/>
<dbReference type="GO" id="GO:0006351">
    <property type="term" value="P:DNA-templated transcription"/>
    <property type="evidence" value="ECO:0007669"/>
    <property type="project" value="InterPro"/>
</dbReference>
<evidence type="ECO:0000259" key="8">
    <source>
        <dbReference type="PROSITE" id="PS50048"/>
    </source>
</evidence>
<evidence type="ECO:0000313" key="10">
    <source>
        <dbReference type="Proteomes" id="UP000053411"/>
    </source>
</evidence>
<dbReference type="AlphaFoldDB" id="A0A0D2HCF2"/>
<proteinExistence type="predicted"/>
<dbReference type="SMART" id="SM00066">
    <property type="entry name" value="GAL4"/>
    <property type="match status" value="1"/>
</dbReference>
<feature type="region of interest" description="Disordered" evidence="7">
    <location>
        <begin position="311"/>
        <end position="357"/>
    </location>
</feature>
<dbReference type="InterPro" id="IPR007219">
    <property type="entry name" value="XnlR_reg_dom"/>
</dbReference>
<dbReference type="Pfam" id="PF00172">
    <property type="entry name" value="Zn_clus"/>
    <property type="match status" value="1"/>
</dbReference>
<dbReference type="CDD" id="cd00067">
    <property type="entry name" value="GAL4"/>
    <property type="match status" value="1"/>
</dbReference>
<dbReference type="Gene3D" id="4.10.240.10">
    <property type="entry name" value="Zn(2)-C6 fungal-type DNA-binding domain"/>
    <property type="match status" value="1"/>
</dbReference>
<dbReference type="STRING" id="1442371.A0A0D2HCF2"/>
<evidence type="ECO:0000256" key="7">
    <source>
        <dbReference type="SAM" id="MobiDB-lite"/>
    </source>
</evidence>
<dbReference type="PROSITE" id="PS50048">
    <property type="entry name" value="ZN2_CY6_FUNGAL_2"/>
    <property type="match status" value="1"/>
</dbReference>
<feature type="compositionally biased region" description="Low complexity" evidence="7">
    <location>
        <begin position="129"/>
        <end position="140"/>
    </location>
</feature>
<keyword evidence="2" id="KW-0479">Metal-binding</keyword>
<dbReference type="GO" id="GO:0000981">
    <property type="term" value="F:DNA-binding transcription factor activity, RNA polymerase II-specific"/>
    <property type="evidence" value="ECO:0007669"/>
    <property type="project" value="InterPro"/>
</dbReference>
<comment type="subcellular location">
    <subcellularLocation>
        <location evidence="1">Nucleus</location>
    </subcellularLocation>
</comment>
<dbReference type="InterPro" id="IPR036864">
    <property type="entry name" value="Zn2-C6_fun-type_DNA-bd_sf"/>
</dbReference>
<dbReference type="SUPFAM" id="SSF57701">
    <property type="entry name" value="Zn2/Cys6 DNA-binding domain"/>
    <property type="match status" value="1"/>
</dbReference>
<keyword evidence="3" id="KW-0805">Transcription regulation</keyword>
<dbReference type="InterPro" id="IPR050815">
    <property type="entry name" value="TF_fung"/>
</dbReference>
<dbReference type="Pfam" id="PF04082">
    <property type="entry name" value="Fungal_trans"/>
    <property type="match status" value="1"/>
</dbReference>
<dbReference type="PROSITE" id="PS00463">
    <property type="entry name" value="ZN2_CY6_FUNGAL_1"/>
    <property type="match status" value="1"/>
</dbReference>
<keyword evidence="4" id="KW-0238">DNA-binding</keyword>
<dbReference type="OrthoDB" id="5426798at2759"/>
<feature type="compositionally biased region" description="Polar residues" evidence="7">
    <location>
        <begin position="90"/>
        <end position="128"/>
    </location>
</feature>